<evidence type="ECO:0000313" key="3">
    <source>
        <dbReference type="Proteomes" id="UP001500908"/>
    </source>
</evidence>
<gene>
    <name evidence="2" type="ORF">GCM10022402_26570</name>
</gene>
<organism evidence="2 3">
    <name type="scientific">Salinactinospora qingdaonensis</name>
    <dbReference type="NCBI Taxonomy" id="702744"/>
    <lineage>
        <taxon>Bacteria</taxon>
        <taxon>Bacillati</taxon>
        <taxon>Actinomycetota</taxon>
        <taxon>Actinomycetes</taxon>
        <taxon>Streptosporangiales</taxon>
        <taxon>Nocardiopsidaceae</taxon>
        <taxon>Salinactinospora</taxon>
    </lineage>
</organism>
<protein>
    <submittedName>
        <fullName evidence="2">Uncharacterized protein</fullName>
    </submittedName>
</protein>
<accession>A0ABP7FVX0</accession>
<dbReference type="EMBL" id="BAABDD010000010">
    <property type="protein sequence ID" value="GAA3745654.1"/>
    <property type="molecule type" value="Genomic_DNA"/>
</dbReference>
<evidence type="ECO:0000313" key="2">
    <source>
        <dbReference type="EMBL" id="GAA3745654.1"/>
    </source>
</evidence>
<keyword evidence="3" id="KW-1185">Reference proteome</keyword>
<evidence type="ECO:0000256" key="1">
    <source>
        <dbReference type="SAM" id="MobiDB-lite"/>
    </source>
</evidence>
<proteinExistence type="predicted"/>
<sequence length="190" mass="19690">MVAAGVVRQRQQPHLALSQQQQRVEVAMAVQQSPMQATSRGAVGPFFSEPSDELARGHGRAALHPRDKRQVGGAQLAVDDADDPAPSDGAGEGDPARAGGVDGIAGAGSQVDAAMAGQPRFGGRSEGAHDRQLACEGAAPGGGVGPDRQRERHAHGQHRAGQCQRRQHTREARDKRLHATAVGNGVMAGT</sequence>
<feature type="region of interest" description="Disordered" evidence="1">
    <location>
        <begin position="31"/>
        <end position="105"/>
    </location>
</feature>
<dbReference type="Proteomes" id="UP001500908">
    <property type="component" value="Unassembled WGS sequence"/>
</dbReference>
<comment type="caution">
    <text evidence="2">The sequence shown here is derived from an EMBL/GenBank/DDBJ whole genome shotgun (WGS) entry which is preliminary data.</text>
</comment>
<name>A0ABP7FVX0_9ACTN</name>
<reference evidence="3" key="1">
    <citation type="journal article" date="2019" name="Int. J. Syst. Evol. Microbiol.">
        <title>The Global Catalogue of Microorganisms (GCM) 10K type strain sequencing project: providing services to taxonomists for standard genome sequencing and annotation.</title>
        <authorList>
            <consortium name="The Broad Institute Genomics Platform"/>
            <consortium name="The Broad Institute Genome Sequencing Center for Infectious Disease"/>
            <person name="Wu L."/>
            <person name="Ma J."/>
        </authorList>
    </citation>
    <scope>NUCLEOTIDE SEQUENCE [LARGE SCALE GENOMIC DNA]</scope>
    <source>
        <strain evidence="3">JCM 17137</strain>
    </source>
</reference>
<feature type="region of interest" description="Disordered" evidence="1">
    <location>
        <begin position="135"/>
        <end position="190"/>
    </location>
</feature>